<sequence length="229" mass="25760">MKIVSVNIGKIVEKPWRDGTSTAIHKQAVQERIKLSKFGLEGDEQADLKSHGGEDKAVLVLPSSAYMRFEIAHPYGFLGENLTINDIDEAEIRLGDRLQIGSVLLEVTQPRSPCWKLDALVTEDSQKWQAGEFLKAYGESGHVGFYCRVLSEGWLETNHSVRWLTRSAESAEKFPAVSIKDLFLAKLNPSSEKDWKTLKRALKHPALSKAWQASIQQLLDSRESKKSKQ</sequence>
<dbReference type="PANTHER" id="PTHR30212">
    <property type="entry name" value="PROTEIN YIIM"/>
    <property type="match status" value="1"/>
</dbReference>
<dbReference type="Proteomes" id="UP001054820">
    <property type="component" value="Chromosome"/>
</dbReference>
<dbReference type="EMBL" id="AP024202">
    <property type="protein sequence ID" value="BCN92439.1"/>
    <property type="molecule type" value="Genomic_DNA"/>
</dbReference>
<dbReference type="PROSITE" id="PS51340">
    <property type="entry name" value="MOSC"/>
    <property type="match status" value="1"/>
</dbReference>
<protein>
    <recommendedName>
        <fullName evidence="1">MOSC domain-containing protein</fullName>
    </recommendedName>
</protein>
<dbReference type="RefSeq" id="WP_237262139.1">
    <property type="nucleotide sequence ID" value="NZ_AP024202.1"/>
</dbReference>
<dbReference type="InterPro" id="IPR005302">
    <property type="entry name" value="MoCF_Sase_C"/>
</dbReference>
<proteinExistence type="predicted"/>
<keyword evidence="3" id="KW-1185">Reference proteome</keyword>
<dbReference type="Gene3D" id="2.40.33.20">
    <property type="entry name" value="PK beta-barrel domain-like"/>
    <property type="match status" value="1"/>
</dbReference>
<dbReference type="Pfam" id="PF03473">
    <property type="entry name" value="MOSC"/>
    <property type="match status" value="1"/>
</dbReference>
<feature type="domain" description="MOSC" evidence="1">
    <location>
        <begin position="27"/>
        <end position="164"/>
    </location>
</feature>
<dbReference type="PANTHER" id="PTHR30212:SF2">
    <property type="entry name" value="PROTEIN YIIM"/>
    <property type="match status" value="1"/>
</dbReference>
<dbReference type="InterPro" id="IPR011037">
    <property type="entry name" value="Pyrv_Knase-like_insert_dom_sf"/>
</dbReference>
<evidence type="ECO:0000259" key="1">
    <source>
        <dbReference type="PROSITE" id="PS51340"/>
    </source>
</evidence>
<dbReference type="InterPro" id="IPR052353">
    <property type="entry name" value="Benzoxazolinone_Detox_Enz"/>
</dbReference>
<name>A0ABM7MAS3_9GAMM</name>
<evidence type="ECO:0000313" key="3">
    <source>
        <dbReference type="Proteomes" id="UP001054820"/>
    </source>
</evidence>
<accession>A0ABM7MAS3</accession>
<organism evidence="2 3">
    <name type="scientific">Thiomicrorhabdus immobilis</name>
    <dbReference type="NCBI Taxonomy" id="2791037"/>
    <lineage>
        <taxon>Bacteria</taxon>
        <taxon>Pseudomonadati</taxon>
        <taxon>Pseudomonadota</taxon>
        <taxon>Gammaproteobacteria</taxon>
        <taxon>Thiotrichales</taxon>
        <taxon>Piscirickettsiaceae</taxon>
        <taxon>Thiomicrorhabdus</taxon>
    </lineage>
</organism>
<gene>
    <name evidence="2" type="ORF">THMIRHAM_02240</name>
</gene>
<reference evidence="2" key="1">
    <citation type="journal article" date="2022" name="Arch. Microbiol.">
        <title>Thiomicrorhabdus immobilis sp. nov., a mesophilic sulfur-oxidizing bacterium isolated from sediment of a brackish lake in northern Japan.</title>
        <authorList>
            <person name="Kojima H."/>
            <person name="Mochizuki J."/>
            <person name="Kanda M."/>
            <person name="Watanabe T."/>
            <person name="Fukui M."/>
        </authorList>
    </citation>
    <scope>NUCLEOTIDE SEQUENCE</scope>
    <source>
        <strain evidence="2">Am19</strain>
    </source>
</reference>
<dbReference type="SUPFAM" id="SSF50800">
    <property type="entry name" value="PK beta-barrel domain-like"/>
    <property type="match status" value="1"/>
</dbReference>
<evidence type="ECO:0000313" key="2">
    <source>
        <dbReference type="EMBL" id="BCN92439.1"/>
    </source>
</evidence>